<comment type="caution">
    <text evidence="2">The sequence shown here is derived from an EMBL/GenBank/DDBJ whole genome shotgun (WGS) entry which is preliminary data.</text>
</comment>
<feature type="region of interest" description="Disordered" evidence="1">
    <location>
        <begin position="197"/>
        <end position="224"/>
    </location>
</feature>
<dbReference type="EMBL" id="MCFF01000046">
    <property type="protein sequence ID" value="ORZ06304.1"/>
    <property type="molecule type" value="Genomic_DNA"/>
</dbReference>
<feature type="region of interest" description="Disordered" evidence="1">
    <location>
        <begin position="29"/>
        <end position="50"/>
    </location>
</feature>
<dbReference type="GeneID" id="33561542"/>
<feature type="region of interest" description="Disordered" evidence="1">
    <location>
        <begin position="120"/>
        <end position="152"/>
    </location>
</feature>
<gene>
    <name evidence="2" type="ORF">BCR41DRAFT_168459</name>
</gene>
<dbReference type="InParanoid" id="A0A1Y2GBF2"/>
<organism evidence="2 3">
    <name type="scientific">Lobosporangium transversale</name>
    <dbReference type="NCBI Taxonomy" id="64571"/>
    <lineage>
        <taxon>Eukaryota</taxon>
        <taxon>Fungi</taxon>
        <taxon>Fungi incertae sedis</taxon>
        <taxon>Mucoromycota</taxon>
        <taxon>Mortierellomycotina</taxon>
        <taxon>Mortierellomycetes</taxon>
        <taxon>Mortierellales</taxon>
        <taxon>Mortierellaceae</taxon>
        <taxon>Lobosporangium</taxon>
    </lineage>
</organism>
<evidence type="ECO:0000313" key="2">
    <source>
        <dbReference type="EMBL" id="ORZ06304.1"/>
    </source>
</evidence>
<evidence type="ECO:0000256" key="1">
    <source>
        <dbReference type="SAM" id="MobiDB-lite"/>
    </source>
</evidence>
<name>A0A1Y2GBF2_9FUNG</name>
<accession>A0A1Y2GBF2</accession>
<dbReference type="AlphaFoldDB" id="A0A1Y2GBF2"/>
<dbReference type="RefSeq" id="XP_021877467.1">
    <property type="nucleotide sequence ID" value="XM_022019697.1"/>
</dbReference>
<feature type="region of interest" description="Disordered" evidence="1">
    <location>
        <begin position="68"/>
        <end position="96"/>
    </location>
</feature>
<reference evidence="2 3" key="1">
    <citation type="submission" date="2016-07" db="EMBL/GenBank/DDBJ databases">
        <title>Pervasive Adenine N6-methylation of Active Genes in Fungi.</title>
        <authorList>
            <consortium name="DOE Joint Genome Institute"/>
            <person name="Mondo S.J."/>
            <person name="Dannebaum R.O."/>
            <person name="Kuo R.C."/>
            <person name="Labutti K."/>
            <person name="Haridas S."/>
            <person name="Kuo A."/>
            <person name="Salamov A."/>
            <person name="Ahrendt S.R."/>
            <person name="Lipzen A."/>
            <person name="Sullivan W."/>
            <person name="Andreopoulos W.B."/>
            <person name="Clum A."/>
            <person name="Lindquist E."/>
            <person name="Daum C."/>
            <person name="Ramamoorthy G.K."/>
            <person name="Gryganskyi A."/>
            <person name="Culley D."/>
            <person name="Magnuson J.K."/>
            <person name="James T.Y."/>
            <person name="O'Malley M.A."/>
            <person name="Stajich J.E."/>
            <person name="Spatafora J.W."/>
            <person name="Visel A."/>
            <person name="Grigoriev I.V."/>
        </authorList>
    </citation>
    <scope>NUCLEOTIDE SEQUENCE [LARGE SCALE GENOMIC DNA]</scope>
    <source>
        <strain evidence="2 3">NRRL 3116</strain>
    </source>
</reference>
<feature type="compositionally biased region" description="Gly residues" evidence="1">
    <location>
        <begin position="197"/>
        <end position="210"/>
    </location>
</feature>
<evidence type="ECO:0000313" key="3">
    <source>
        <dbReference type="Proteomes" id="UP000193648"/>
    </source>
</evidence>
<protein>
    <submittedName>
        <fullName evidence="2">Uncharacterized protein</fullName>
    </submittedName>
</protein>
<keyword evidence="3" id="KW-1185">Reference proteome</keyword>
<feature type="compositionally biased region" description="Polar residues" evidence="1">
    <location>
        <begin position="77"/>
        <end position="88"/>
    </location>
</feature>
<dbReference type="Proteomes" id="UP000193648">
    <property type="component" value="Unassembled WGS sequence"/>
</dbReference>
<proteinExistence type="predicted"/>
<feature type="compositionally biased region" description="Basic and acidic residues" evidence="1">
    <location>
        <begin position="131"/>
        <end position="141"/>
    </location>
</feature>
<sequence>MRPGMIGGVYLRDDWEVLGRLEAKIASVPAALDEADSDPPTGSSRERAKKLKGRFESNRRCFRNLKKKNTPAVINTARPSTDPKTMGSTEGPDDVSSGLVEVAVGEVPAFEEFETDGRLEDPVGFEDLPDERDGFESREEPSVGSDGESVKLEGSSSSIDVVFSVGLVVTGGEGAGVVFSVGGVVVGGDGGSVVAGEVGCGSGDGDGAGAGSPVVSTAPGTPPS</sequence>